<evidence type="ECO:0000313" key="2">
    <source>
        <dbReference type="EMBL" id="TSD14625.1"/>
    </source>
</evidence>
<sequence>MGDDDRDDPPLPGEASAPTVAWPTNGIESAGWGGWLALGSPLLIGARALATGTLPFRPAPVGLLLGVWLAGDDPRGWR</sequence>
<organism evidence="2 3">
    <name type="scientific">Haloglomus irregulare</name>
    <dbReference type="NCBI Taxonomy" id="2234134"/>
    <lineage>
        <taxon>Archaea</taxon>
        <taxon>Methanobacteriati</taxon>
        <taxon>Methanobacteriota</taxon>
        <taxon>Stenosarchaea group</taxon>
        <taxon>Halobacteria</taxon>
        <taxon>Halobacteriales</taxon>
        <taxon>Natronomonadaceae</taxon>
        <taxon>Haloglomus</taxon>
    </lineage>
</organism>
<dbReference type="Proteomes" id="UP000319894">
    <property type="component" value="Unassembled WGS sequence"/>
</dbReference>
<reference evidence="2 3" key="1">
    <citation type="submission" date="2018-06" db="EMBL/GenBank/DDBJ databases">
        <title>Natronomonas sp. F16-60 a new haloarchaeon isolated from a solar saltern of Isla Cristina, Huelva, Spain.</title>
        <authorList>
            <person name="Duran-Viseras A."/>
            <person name="Sanchez-Porro C."/>
            <person name="Ventosa A."/>
        </authorList>
    </citation>
    <scope>NUCLEOTIDE SEQUENCE [LARGE SCALE GENOMIC DNA]</scope>
    <source>
        <strain evidence="2 3">F16-60</strain>
    </source>
</reference>
<dbReference type="RefSeq" id="WP_144261341.1">
    <property type="nucleotide sequence ID" value="NZ_QMDX01000003.1"/>
</dbReference>
<dbReference type="EMBL" id="QMDX01000003">
    <property type="protein sequence ID" value="TSD14625.1"/>
    <property type="molecule type" value="Genomic_DNA"/>
</dbReference>
<name>A0A554NB98_9EURY</name>
<feature type="region of interest" description="Disordered" evidence="1">
    <location>
        <begin position="1"/>
        <end position="23"/>
    </location>
</feature>
<dbReference type="AlphaFoldDB" id="A0A554NB98"/>
<protein>
    <submittedName>
        <fullName evidence="2">Uncharacterized protein</fullName>
    </submittedName>
</protein>
<dbReference type="InParanoid" id="A0A554NB98"/>
<keyword evidence="3" id="KW-1185">Reference proteome</keyword>
<evidence type="ECO:0000313" key="3">
    <source>
        <dbReference type="Proteomes" id="UP000319894"/>
    </source>
</evidence>
<accession>A0A554NB98</accession>
<comment type="caution">
    <text evidence="2">The sequence shown here is derived from an EMBL/GenBank/DDBJ whole genome shotgun (WGS) entry which is preliminary data.</text>
</comment>
<evidence type="ECO:0000256" key="1">
    <source>
        <dbReference type="SAM" id="MobiDB-lite"/>
    </source>
</evidence>
<proteinExistence type="predicted"/>
<gene>
    <name evidence="2" type="ORF">DP107_06465</name>
</gene>